<organism evidence="1">
    <name type="scientific">candidate division CPR1 bacterium ADurb.Bin160</name>
    <dbReference type="NCBI Taxonomy" id="1852826"/>
    <lineage>
        <taxon>Bacteria</taxon>
        <taxon>candidate division CPR1</taxon>
    </lineage>
</organism>
<accession>A0A1V5ZHM2</accession>
<dbReference type="EMBL" id="MWDB01000080">
    <property type="protein sequence ID" value="OQB39703.1"/>
    <property type="molecule type" value="Genomic_DNA"/>
</dbReference>
<evidence type="ECO:0000313" key="1">
    <source>
        <dbReference type="EMBL" id="OQB39703.1"/>
    </source>
</evidence>
<proteinExistence type="predicted"/>
<dbReference type="Proteomes" id="UP000485621">
    <property type="component" value="Unassembled WGS sequence"/>
</dbReference>
<dbReference type="AlphaFoldDB" id="A0A1V5ZHM2"/>
<protein>
    <submittedName>
        <fullName evidence="1">Uncharacterized protein</fullName>
    </submittedName>
</protein>
<gene>
    <name evidence="1" type="ORF">BWY04_01538</name>
</gene>
<sequence>MNYKSALKMFKNHLNCEFFNATQTKMQLIHENELYFMEYGYLNKIGKNSAGVWYLGFCPEDSNTWHYQHLFDRYENYKNELQNHLNN</sequence>
<reference evidence="1" key="1">
    <citation type="submission" date="2017-02" db="EMBL/GenBank/DDBJ databases">
        <title>Delving into the versatile metabolic prowess of the omnipresent phylum Bacteroidetes.</title>
        <authorList>
            <person name="Nobu M.K."/>
            <person name="Mei R."/>
            <person name="Narihiro T."/>
            <person name="Kuroda K."/>
            <person name="Liu W.-T."/>
        </authorList>
    </citation>
    <scope>NUCLEOTIDE SEQUENCE</scope>
    <source>
        <strain evidence="1">ADurb.Bin160</strain>
    </source>
</reference>
<name>A0A1V5ZHM2_9BACT</name>
<comment type="caution">
    <text evidence="1">The sequence shown here is derived from an EMBL/GenBank/DDBJ whole genome shotgun (WGS) entry which is preliminary data.</text>
</comment>